<comment type="subcellular location">
    <subcellularLocation>
        <location evidence="5">Cell membrane</location>
        <topology evidence="5">Multi-pass membrane protein</topology>
    </subcellularLocation>
    <subcellularLocation>
        <location evidence="1">Membrane</location>
        <topology evidence="1">Multi-pass membrane protein</topology>
    </subcellularLocation>
</comment>
<dbReference type="GO" id="GO:0009977">
    <property type="term" value="F:proton motive force dependent protein transmembrane transporter activity"/>
    <property type="evidence" value="ECO:0007669"/>
    <property type="project" value="TreeGrafter"/>
</dbReference>
<comment type="similarity">
    <text evidence="5">Belongs to the TatC family.</text>
</comment>
<dbReference type="HAMAP" id="MF_00902">
    <property type="entry name" value="TatC"/>
    <property type="match status" value="1"/>
</dbReference>
<dbReference type="Proteomes" id="UP000257014">
    <property type="component" value="Unassembled WGS sequence"/>
</dbReference>
<dbReference type="GO" id="GO:0033281">
    <property type="term" value="C:TAT protein transport complex"/>
    <property type="evidence" value="ECO:0007669"/>
    <property type="project" value="UniProtKB-UniRule"/>
</dbReference>
<keyword evidence="5" id="KW-1003">Cell membrane</keyword>
<evidence type="ECO:0000256" key="1">
    <source>
        <dbReference type="ARBA" id="ARBA00004141"/>
    </source>
</evidence>
<evidence type="ECO:0000256" key="2">
    <source>
        <dbReference type="ARBA" id="ARBA00022692"/>
    </source>
</evidence>
<feature type="transmembrane region" description="Helical" evidence="5">
    <location>
        <begin position="66"/>
        <end position="91"/>
    </location>
</feature>
<keyword evidence="5" id="KW-0653">Protein transport</keyword>
<sequence length="261" mass="30186">MKNKDMTVSEHIEELRRRLIFVAVFFCLAFIVSFFLAEPVIVFLQHSAEARNFSLNAFRITDPLKIYFQISFVLSCVLTSPVILYHIWAFVAPGLYEKERKITLSYIPVSIFLFILGIAFSYFVLFPFFIRFMTNLGERLEIHQVIGINEYFTFLFQITLPFGILFQLPVVILFLTRLSIITPAFLGKIRKYAYFALLVIAAVITPPDVLSQLMVTLPLCLLYEFSIWISKLAYRKMLAAEEARKKEEEKMAETLSDGPEG</sequence>
<dbReference type="InterPro" id="IPR002033">
    <property type="entry name" value="TatC"/>
</dbReference>
<dbReference type="InterPro" id="IPR019820">
    <property type="entry name" value="Sec-indep_translocase_CS"/>
</dbReference>
<comment type="caution">
    <text evidence="6">The sequence shown here is derived from an EMBL/GenBank/DDBJ whole genome shotgun (WGS) entry which is preliminary data.</text>
</comment>
<dbReference type="EMBL" id="QEWE01000013">
    <property type="protein sequence ID" value="REJ29796.1"/>
    <property type="molecule type" value="Genomic_DNA"/>
</dbReference>
<comment type="function">
    <text evidence="5">Part of the twin-arginine translocation (Tat) system that transports large folded proteins containing a characteristic twin-arginine motif in their signal peptide across membranes.</text>
</comment>
<keyword evidence="2 5" id="KW-0812">Transmembrane</keyword>
<protein>
    <recommendedName>
        <fullName evidence="5">Sec-independent protein translocase protein TatC</fullName>
    </recommendedName>
</protein>
<evidence type="ECO:0000256" key="3">
    <source>
        <dbReference type="ARBA" id="ARBA00022989"/>
    </source>
</evidence>
<evidence type="ECO:0000256" key="4">
    <source>
        <dbReference type="ARBA" id="ARBA00023136"/>
    </source>
</evidence>
<feature type="transmembrane region" description="Helical" evidence="5">
    <location>
        <begin position="103"/>
        <end position="130"/>
    </location>
</feature>
<dbReference type="RefSeq" id="WP_276642903.1">
    <property type="nucleotide sequence ID" value="NZ_JBAIZG010000044.1"/>
</dbReference>
<proteinExistence type="inferred from homology"/>
<feature type="transmembrane region" description="Helical" evidence="5">
    <location>
        <begin position="154"/>
        <end position="180"/>
    </location>
</feature>
<dbReference type="GO" id="GO:0065002">
    <property type="term" value="P:intracellular protein transmembrane transport"/>
    <property type="evidence" value="ECO:0007669"/>
    <property type="project" value="TreeGrafter"/>
</dbReference>
<comment type="caution">
    <text evidence="5">Lacks conserved residue(s) required for the propagation of feature annotation.</text>
</comment>
<dbReference type="AlphaFoldDB" id="A0A3E0K7J7"/>
<gene>
    <name evidence="5 6" type="primary">tatC</name>
    <name evidence="6" type="ORF">C6P37_04970</name>
</gene>
<dbReference type="NCBIfam" id="TIGR00945">
    <property type="entry name" value="tatC"/>
    <property type="match status" value="1"/>
</dbReference>
<dbReference type="Pfam" id="PF00902">
    <property type="entry name" value="TatC"/>
    <property type="match status" value="1"/>
</dbReference>
<organism evidence="6 7">
    <name type="scientific">Caldibacillus debilis</name>
    <dbReference type="NCBI Taxonomy" id="301148"/>
    <lineage>
        <taxon>Bacteria</taxon>
        <taxon>Bacillati</taxon>
        <taxon>Bacillota</taxon>
        <taxon>Bacilli</taxon>
        <taxon>Bacillales</taxon>
        <taxon>Bacillaceae</taxon>
        <taxon>Caldibacillus</taxon>
    </lineage>
</organism>
<dbReference type="PRINTS" id="PR01840">
    <property type="entry name" value="TATCFAMILY"/>
</dbReference>
<name>A0A3E0K7J7_9BACI</name>
<dbReference type="GO" id="GO:0043953">
    <property type="term" value="P:protein transport by the Tat complex"/>
    <property type="evidence" value="ECO:0007669"/>
    <property type="project" value="UniProtKB-UniRule"/>
</dbReference>
<dbReference type="PROSITE" id="PS01218">
    <property type="entry name" value="TATC"/>
    <property type="match status" value="1"/>
</dbReference>
<keyword evidence="3 5" id="KW-1133">Transmembrane helix</keyword>
<feature type="transmembrane region" description="Helical" evidence="5">
    <location>
        <begin position="192"/>
        <end position="209"/>
    </location>
</feature>
<comment type="subunit">
    <text evidence="5">Forms a complex with TatA.</text>
</comment>
<accession>A0A3E0K7J7</accession>
<keyword evidence="4 5" id="KW-0472">Membrane</keyword>
<keyword evidence="5" id="KW-0811">Translocation</keyword>
<evidence type="ECO:0000256" key="5">
    <source>
        <dbReference type="HAMAP-Rule" id="MF_00902"/>
    </source>
</evidence>
<keyword evidence="5" id="KW-0813">Transport</keyword>
<feature type="transmembrane region" description="Helical" evidence="5">
    <location>
        <begin position="20"/>
        <end position="46"/>
    </location>
</feature>
<evidence type="ECO:0000313" key="7">
    <source>
        <dbReference type="Proteomes" id="UP000257014"/>
    </source>
</evidence>
<dbReference type="PANTHER" id="PTHR30371">
    <property type="entry name" value="SEC-INDEPENDENT PROTEIN TRANSLOCASE PROTEIN TATC"/>
    <property type="match status" value="1"/>
</dbReference>
<evidence type="ECO:0000313" key="6">
    <source>
        <dbReference type="EMBL" id="REJ29796.1"/>
    </source>
</evidence>
<reference evidence="6 7" key="1">
    <citation type="submission" date="2018-03" db="EMBL/GenBank/DDBJ databases">
        <authorList>
            <person name="Keele B.F."/>
        </authorList>
    </citation>
    <scope>NUCLEOTIDE SEQUENCE [LARGE SCALE GENOMIC DNA]</scope>
    <source>
        <strain evidence="6">ZCTH4_d</strain>
    </source>
</reference>
<dbReference type="PANTHER" id="PTHR30371:SF0">
    <property type="entry name" value="SEC-INDEPENDENT PROTEIN TRANSLOCASE PROTEIN TATC, CHLOROPLASTIC-RELATED"/>
    <property type="match status" value="1"/>
</dbReference>